<keyword evidence="3" id="KW-1185">Reference proteome</keyword>
<accession>A0A2A5QRD6</accession>
<comment type="caution">
    <text evidence="2">The sequence shown here is derived from an EMBL/GenBank/DDBJ whole genome shotgun (WGS) entry which is preliminary data.</text>
</comment>
<dbReference type="AlphaFoldDB" id="A0A2A5QRD6"/>
<name>A0A2A5QRD6_9EURY</name>
<gene>
    <name evidence="2" type="ORF">CP557_01945</name>
</gene>
<evidence type="ECO:0000313" key="2">
    <source>
        <dbReference type="EMBL" id="PCR89407.1"/>
    </source>
</evidence>
<feature type="region of interest" description="Disordered" evidence="1">
    <location>
        <begin position="59"/>
        <end position="94"/>
    </location>
</feature>
<protein>
    <submittedName>
        <fullName evidence="2">Uncharacterized protein</fullName>
    </submittedName>
</protein>
<evidence type="ECO:0000256" key="1">
    <source>
        <dbReference type="SAM" id="MobiDB-lite"/>
    </source>
</evidence>
<sequence length="134" mass="14590">MRSGFVQASELYDVDSRTPIAHPAHQATDEDVRQAFDDREIRADGGHSSSGIYRLVSENTATNTTAVPTIPSTNPANGYGYRPSKKVTSNSPTTVNWIPRIPASIVSIAEKTPIRSKKRWSVHTGSDHKDGGSR</sequence>
<organism evidence="2 3">
    <name type="scientific">Natrinema ejinorense</name>
    <dbReference type="NCBI Taxonomy" id="373386"/>
    <lineage>
        <taxon>Archaea</taxon>
        <taxon>Methanobacteriati</taxon>
        <taxon>Methanobacteriota</taxon>
        <taxon>Stenosarchaea group</taxon>
        <taxon>Halobacteria</taxon>
        <taxon>Halobacteriales</taxon>
        <taxon>Natrialbaceae</taxon>
        <taxon>Natrinema</taxon>
    </lineage>
</organism>
<dbReference type="Proteomes" id="UP000219689">
    <property type="component" value="Unassembled WGS sequence"/>
</dbReference>
<feature type="region of interest" description="Disordered" evidence="1">
    <location>
        <begin position="112"/>
        <end position="134"/>
    </location>
</feature>
<evidence type="ECO:0000313" key="3">
    <source>
        <dbReference type="Proteomes" id="UP000219689"/>
    </source>
</evidence>
<proteinExistence type="predicted"/>
<feature type="compositionally biased region" description="Basic and acidic residues" evidence="1">
    <location>
        <begin position="125"/>
        <end position="134"/>
    </location>
</feature>
<dbReference type="EMBL" id="NXNI01000001">
    <property type="protein sequence ID" value="PCR89407.1"/>
    <property type="molecule type" value="Genomic_DNA"/>
</dbReference>
<reference evidence="2 3" key="1">
    <citation type="submission" date="2017-09" db="EMBL/GenBank/DDBJ databases">
        <title>Genome sequences of Natrinema ejinorence JCM 13890T.</title>
        <authorList>
            <person name="Roh S.W."/>
            <person name="Kim Y.B."/>
            <person name="Kim J.Y."/>
        </authorList>
    </citation>
    <scope>NUCLEOTIDE SEQUENCE [LARGE SCALE GENOMIC DNA]</scope>
    <source>
        <strain evidence="2 3">JCM 13890</strain>
    </source>
</reference>
<feature type="compositionally biased region" description="Polar residues" evidence="1">
    <location>
        <begin position="59"/>
        <end position="76"/>
    </location>
</feature>